<dbReference type="EMBL" id="KI964554">
    <property type="protein sequence ID" value="EUC37090.1"/>
    <property type="molecule type" value="Genomic_DNA"/>
</dbReference>
<dbReference type="AlphaFoldDB" id="W6YHQ4"/>
<evidence type="ECO:0000313" key="1">
    <source>
        <dbReference type="EMBL" id="EUC37090.1"/>
    </source>
</evidence>
<protein>
    <submittedName>
        <fullName evidence="1">Uncharacterized protein</fullName>
    </submittedName>
</protein>
<dbReference type="GeneID" id="19145356"/>
<keyword evidence="2" id="KW-1185">Reference proteome</keyword>
<reference evidence="1 2" key="1">
    <citation type="journal article" date="2013" name="PLoS Genet.">
        <title>Comparative genome structure, secondary metabolite, and effector coding capacity across Cochliobolus pathogens.</title>
        <authorList>
            <person name="Condon B.J."/>
            <person name="Leng Y."/>
            <person name="Wu D."/>
            <person name="Bushley K.E."/>
            <person name="Ohm R.A."/>
            <person name="Otillar R."/>
            <person name="Martin J."/>
            <person name="Schackwitz W."/>
            <person name="Grimwood J."/>
            <person name="MohdZainudin N."/>
            <person name="Xue C."/>
            <person name="Wang R."/>
            <person name="Manning V.A."/>
            <person name="Dhillon B."/>
            <person name="Tu Z.J."/>
            <person name="Steffenson B.J."/>
            <person name="Salamov A."/>
            <person name="Sun H."/>
            <person name="Lowry S."/>
            <person name="LaButti K."/>
            <person name="Han J."/>
            <person name="Copeland A."/>
            <person name="Lindquist E."/>
            <person name="Barry K."/>
            <person name="Schmutz J."/>
            <person name="Baker S.E."/>
            <person name="Ciuffetti L.M."/>
            <person name="Grigoriev I.V."/>
            <person name="Zhong S."/>
            <person name="Turgeon B.G."/>
        </authorList>
    </citation>
    <scope>NUCLEOTIDE SEQUENCE [LARGE SCALE GENOMIC DNA]</scope>
    <source>
        <strain evidence="1 2">26-R-13</strain>
    </source>
</reference>
<evidence type="ECO:0000313" key="2">
    <source>
        <dbReference type="Proteomes" id="UP000053841"/>
    </source>
</evidence>
<dbReference type="RefSeq" id="XP_007708528.1">
    <property type="nucleotide sequence ID" value="XM_007710338.1"/>
</dbReference>
<accession>W6YHQ4</accession>
<proteinExistence type="predicted"/>
<dbReference type="HOGENOM" id="CLU_1948464_0_0_1"/>
<gene>
    <name evidence="1" type="ORF">COCCADRAFT_23178</name>
</gene>
<sequence length="129" mass="14414">MVTWVQVDKQDAPLNTRPHCLAICQPTASTAPQICGVHDRTASSCSTKSLFWLTRVISPEINSKAPVSEMGAAIFRLWVCWFGLHTPGPSAADRMYLMPNLTVLTSRLRHMTVARVILLVPSLDVRYRH</sequence>
<organism evidence="1 2">
    <name type="scientific">Cochliobolus carbonum (strain 26-R-13)</name>
    <name type="common">Maize leaf spot fungus</name>
    <name type="synonym">Bipolaris zeicola</name>
    <dbReference type="NCBI Taxonomy" id="930089"/>
    <lineage>
        <taxon>Eukaryota</taxon>
        <taxon>Fungi</taxon>
        <taxon>Dikarya</taxon>
        <taxon>Ascomycota</taxon>
        <taxon>Pezizomycotina</taxon>
        <taxon>Dothideomycetes</taxon>
        <taxon>Pleosporomycetidae</taxon>
        <taxon>Pleosporales</taxon>
        <taxon>Pleosporineae</taxon>
        <taxon>Pleosporaceae</taxon>
        <taxon>Bipolaris</taxon>
    </lineage>
</organism>
<name>W6YHQ4_COCC2</name>
<dbReference type="KEGG" id="bze:COCCADRAFT_23178"/>
<dbReference type="Proteomes" id="UP000053841">
    <property type="component" value="Unassembled WGS sequence"/>
</dbReference>